<organism evidence="1 2">
    <name type="scientific">Agrocybe pediades</name>
    <dbReference type="NCBI Taxonomy" id="84607"/>
    <lineage>
        <taxon>Eukaryota</taxon>
        <taxon>Fungi</taxon>
        <taxon>Dikarya</taxon>
        <taxon>Basidiomycota</taxon>
        <taxon>Agaricomycotina</taxon>
        <taxon>Agaricomycetes</taxon>
        <taxon>Agaricomycetidae</taxon>
        <taxon>Agaricales</taxon>
        <taxon>Agaricineae</taxon>
        <taxon>Strophariaceae</taxon>
        <taxon>Agrocybe</taxon>
    </lineage>
</organism>
<dbReference type="EMBL" id="JAACJL010000060">
    <property type="protein sequence ID" value="KAF4609651.1"/>
    <property type="molecule type" value="Genomic_DNA"/>
</dbReference>
<evidence type="ECO:0000313" key="2">
    <source>
        <dbReference type="Proteomes" id="UP000521872"/>
    </source>
</evidence>
<dbReference type="AlphaFoldDB" id="A0A8H4QFC9"/>
<proteinExistence type="predicted"/>
<dbReference type="Proteomes" id="UP000521872">
    <property type="component" value="Unassembled WGS sequence"/>
</dbReference>
<sequence>MNDQSLSPTVPTTQRPEYAPVEFTRAQAFHGTEPEMNMVGSVAHLANPNDMPLQTYGTRYASLRILFDWSSMPGYFAKQYTIKINGGHLPRRDLFNIETGHEALQ</sequence>
<keyword evidence="2" id="KW-1185">Reference proteome</keyword>
<accession>A0A8H4QFC9</accession>
<evidence type="ECO:0000313" key="1">
    <source>
        <dbReference type="EMBL" id="KAF4609651.1"/>
    </source>
</evidence>
<comment type="caution">
    <text evidence="1">The sequence shown here is derived from an EMBL/GenBank/DDBJ whole genome shotgun (WGS) entry which is preliminary data.</text>
</comment>
<protein>
    <submittedName>
        <fullName evidence="1">Uncharacterized protein</fullName>
    </submittedName>
</protein>
<gene>
    <name evidence="1" type="ORF">D9613_012006</name>
</gene>
<name>A0A8H4QFC9_9AGAR</name>
<reference evidence="1 2" key="1">
    <citation type="submission" date="2019-12" db="EMBL/GenBank/DDBJ databases">
        <authorList>
            <person name="Floudas D."/>
            <person name="Bentzer J."/>
            <person name="Ahren D."/>
            <person name="Johansson T."/>
            <person name="Persson P."/>
            <person name="Tunlid A."/>
        </authorList>
    </citation>
    <scope>NUCLEOTIDE SEQUENCE [LARGE SCALE GENOMIC DNA]</scope>
    <source>
        <strain evidence="1 2">CBS 102.39</strain>
    </source>
</reference>